<organism evidence="8 9">
    <name type="scientific">Candidula unifasciata</name>
    <dbReference type="NCBI Taxonomy" id="100452"/>
    <lineage>
        <taxon>Eukaryota</taxon>
        <taxon>Metazoa</taxon>
        <taxon>Spiralia</taxon>
        <taxon>Lophotrochozoa</taxon>
        <taxon>Mollusca</taxon>
        <taxon>Gastropoda</taxon>
        <taxon>Heterobranchia</taxon>
        <taxon>Euthyneura</taxon>
        <taxon>Panpulmonata</taxon>
        <taxon>Eupulmonata</taxon>
        <taxon>Stylommatophora</taxon>
        <taxon>Helicina</taxon>
        <taxon>Helicoidea</taxon>
        <taxon>Geomitridae</taxon>
        <taxon>Candidula</taxon>
    </lineage>
</organism>
<reference evidence="8" key="1">
    <citation type="submission" date="2021-04" db="EMBL/GenBank/DDBJ databases">
        <authorList>
            <consortium name="Molecular Ecology Group"/>
        </authorList>
    </citation>
    <scope>NUCLEOTIDE SEQUENCE</scope>
</reference>
<sequence length="763" mass="87102">ILSPSVSNPYQYPISISILSPSVSYPHQYPIPISILSPSEFKIKPVGWGSAAHKKVFSITGGYSTVRHSLRRRGWVEKFYHIPFSPKKTCVIIGQKYGADISDVFCEDDSSYDDFNDDKNAIDSPPLAKVARNIYDHPKIPPWEEDGGIYGEMSRMLHDMTPSLYWVLRRDTNDYSFLSKKQMVNHYGNVTCFTTKAGLCTHLKNVMWFTDVDADTFFPRSYLLCNDDEKKAFIEDFRLTACMSIVKEAMNQHHRCMELVLRSSSTSEVKNVAPKTQKRKKQKKKMKKRPVMPPHVLEIAVSQCEKFLASKTHEDLDTPSDIGVLSEEEWDDLITWSYQLIQEEGQFYSIPFNLKAQCESLIERLPKYFPQFEMSGTHNVWIVKPGAKSRGRGIKCYEKLTDILTLVSSLAAKIEGKYVVQKYIEHPLLVYNTKFDIRQWFLVTDWNPLTVWFYKDSYLRFCSQQFTLEDFSESIHLSNNAIQKHYKNGPRSPRLPLDNMWTSEEFKKYLEQNERAAAWDKKIYPQMKQAVIGALLVSQDNVECRKFSFELYGADFMLTEDLSPWLLEINASPSMESSTSVTAKMCKAVLEDTIKVVIDRKLNRNCDTGRFELAYKQPHIPAISYTGISLCVQGHAVPRPVQKEASSQKRCSGNNGFMTQDSAAAAQLTSDNPSCDNSQCNNFSMLGVRDMLNNILFCNGNQIKSNTRSTFEPSSHHFLYTIPRSLKHGNSVDPIPRKKGPKKTAAGKFKNGKVAQSHKPGAR</sequence>
<evidence type="ECO:0000256" key="4">
    <source>
        <dbReference type="ARBA" id="ARBA00022741"/>
    </source>
</evidence>
<evidence type="ECO:0000256" key="1">
    <source>
        <dbReference type="ARBA" id="ARBA00004245"/>
    </source>
</evidence>
<gene>
    <name evidence="8" type="ORF">CUNI_LOCUS6369</name>
</gene>
<dbReference type="Gene3D" id="3.30.470.20">
    <property type="entry name" value="ATP-grasp fold, B domain"/>
    <property type="match status" value="1"/>
</dbReference>
<keyword evidence="5" id="KW-0067">ATP-binding</keyword>
<dbReference type="GO" id="GO:0005524">
    <property type="term" value="F:ATP binding"/>
    <property type="evidence" value="ECO:0007669"/>
    <property type="project" value="UniProtKB-KW"/>
</dbReference>
<dbReference type="AlphaFoldDB" id="A0A8S3Z040"/>
<dbReference type="InterPro" id="IPR004344">
    <property type="entry name" value="TTL/TTLL_fam"/>
</dbReference>
<keyword evidence="3" id="KW-0436">Ligase</keyword>
<feature type="non-terminal residue" evidence="8">
    <location>
        <position position="1"/>
    </location>
</feature>
<dbReference type="FunFam" id="3.30.470.20:FF:000032">
    <property type="entry name" value="tubulin monoglycylase TTLL3 isoform X2"/>
    <property type="match status" value="1"/>
</dbReference>
<feature type="region of interest" description="Disordered" evidence="7">
    <location>
        <begin position="267"/>
        <end position="289"/>
    </location>
</feature>
<feature type="non-terminal residue" evidence="8">
    <location>
        <position position="763"/>
    </location>
</feature>
<evidence type="ECO:0000256" key="7">
    <source>
        <dbReference type="SAM" id="MobiDB-lite"/>
    </source>
</evidence>
<feature type="region of interest" description="Disordered" evidence="7">
    <location>
        <begin position="726"/>
        <end position="763"/>
    </location>
</feature>
<evidence type="ECO:0000256" key="6">
    <source>
        <dbReference type="ARBA" id="ARBA00023212"/>
    </source>
</evidence>
<proteinExistence type="predicted"/>
<evidence type="ECO:0000313" key="8">
    <source>
        <dbReference type="EMBL" id="CAG5120811.1"/>
    </source>
</evidence>
<evidence type="ECO:0000256" key="3">
    <source>
        <dbReference type="ARBA" id="ARBA00022598"/>
    </source>
</evidence>
<dbReference type="EMBL" id="CAJHNH020000968">
    <property type="protein sequence ID" value="CAG5120811.1"/>
    <property type="molecule type" value="Genomic_DNA"/>
</dbReference>
<keyword evidence="4" id="KW-0547">Nucleotide-binding</keyword>
<dbReference type="GO" id="GO:0070736">
    <property type="term" value="F:protein-glycine ligase activity, initiating"/>
    <property type="evidence" value="ECO:0007669"/>
    <property type="project" value="TreeGrafter"/>
</dbReference>
<dbReference type="PANTHER" id="PTHR45870:SF2">
    <property type="entry name" value="TUBULIN MONOGLYCYLASE TTLL3"/>
    <property type="match status" value="1"/>
</dbReference>
<dbReference type="Pfam" id="PF03133">
    <property type="entry name" value="TTL"/>
    <property type="match status" value="1"/>
</dbReference>
<evidence type="ECO:0000256" key="2">
    <source>
        <dbReference type="ARBA" id="ARBA00022490"/>
    </source>
</evidence>
<dbReference type="InterPro" id="IPR051437">
    <property type="entry name" value="TTLL_monoglycylase"/>
</dbReference>
<dbReference type="PROSITE" id="PS51221">
    <property type="entry name" value="TTL"/>
    <property type="match status" value="1"/>
</dbReference>
<dbReference type="PANTHER" id="PTHR45870">
    <property type="entry name" value="TUBULIN MONOGLYCYLASE TTLL3"/>
    <property type="match status" value="1"/>
</dbReference>
<accession>A0A8S3Z040</accession>
<protein>
    <submittedName>
        <fullName evidence="8">Uncharacterized protein</fullName>
    </submittedName>
</protein>
<dbReference type="SUPFAM" id="SSF56059">
    <property type="entry name" value="Glutathione synthetase ATP-binding domain-like"/>
    <property type="match status" value="1"/>
</dbReference>
<comment type="subcellular location">
    <subcellularLocation>
        <location evidence="1">Cytoplasm</location>
        <location evidence="1">Cytoskeleton</location>
    </subcellularLocation>
</comment>
<dbReference type="GO" id="GO:0015630">
    <property type="term" value="C:microtubule cytoskeleton"/>
    <property type="evidence" value="ECO:0007669"/>
    <property type="project" value="TreeGrafter"/>
</dbReference>
<keyword evidence="6" id="KW-0206">Cytoskeleton</keyword>
<keyword evidence="9" id="KW-1185">Reference proteome</keyword>
<comment type="caution">
    <text evidence="8">The sequence shown here is derived from an EMBL/GenBank/DDBJ whole genome shotgun (WGS) entry which is preliminary data.</text>
</comment>
<keyword evidence="2" id="KW-0963">Cytoplasm</keyword>
<feature type="compositionally biased region" description="Basic residues" evidence="7">
    <location>
        <begin position="276"/>
        <end position="289"/>
    </location>
</feature>
<name>A0A8S3Z040_9EUPU</name>
<dbReference type="Proteomes" id="UP000678393">
    <property type="component" value="Unassembled WGS sequence"/>
</dbReference>
<evidence type="ECO:0000256" key="5">
    <source>
        <dbReference type="ARBA" id="ARBA00022840"/>
    </source>
</evidence>
<evidence type="ECO:0000313" key="9">
    <source>
        <dbReference type="Proteomes" id="UP000678393"/>
    </source>
</evidence>
<dbReference type="OrthoDB" id="202825at2759"/>